<dbReference type="Proteomes" id="UP000694941">
    <property type="component" value="Unplaced"/>
</dbReference>
<evidence type="ECO:0000259" key="5">
    <source>
        <dbReference type="SMART" id="SM01308"/>
    </source>
</evidence>
<feature type="compositionally biased region" description="Basic and acidic residues" evidence="2">
    <location>
        <begin position="1131"/>
        <end position="1141"/>
    </location>
</feature>
<dbReference type="Gene3D" id="1.25.10.10">
    <property type="entry name" value="Leucine-rich Repeat Variant"/>
    <property type="match status" value="2"/>
</dbReference>
<dbReference type="InterPro" id="IPR029453">
    <property type="entry name" value="Rictor_IV"/>
</dbReference>
<protein>
    <submittedName>
        <fullName evidence="8">Rapamycin-insensitive companion of mTOR-like</fullName>
    </submittedName>
</protein>
<reference evidence="8" key="1">
    <citation type="submission" date="2025-08" db="UniProtKB">
        <authorList>
            <consortium name="RefSeq"/>
        </authorList>
    </citation>
    <scope>IDENTIFICATION</scope>
    <source>
        <tissue evidence="8">Muscle</tissue>
    </source>
</reference>
<feature type="domain" description="Rapamycin-insensitive companion of mTOR middle" evidence="4">
    <location>
        <begin position="529"/>
        <end position="751"/>
    </location>
</feature>
<dbReference type="SUPFAM" id="SSF48371">
    <property type="entry name" value="ARM repeat"/>
    <property type="match status" value="2"/>
</dbReference>
<evidence type="ECO:0000259" key="4">
    <source>
        <dbReference type="SMART" id="SM01307"/>
    </source>
</evidence>
<dbReference type="InterPro" id="IPR029452">
    <property type="entry name" value="RICTOR_V"/>
</dbReference>
<keyword evidence="3" id="KW-0812">Transmembrane</keyword>
<feature type="domain" description="Rapamycin-insensitive companion of mTOR N-terminal" evidence="5">
    <location>
        <begin position="59"/>
        <end position="440"/>
    </location>
</feature>
<evidence type="ECO:0000256" key="1">
    <source>
        <dbReference type="ARBA" id="ARBA00008878"/>
    </source>
</evidence>
<dbReference type="InterPro" id="IPR011989">
    <property type="entry name" value="ARM-like"/>
</dbReference>
<accession>A0ABM1B9S4</accession>
<feature type="compositionally biased region" description="Polar residues" evidence="2">
    <location>
        <begin position="1179"/>
        <end position="1190"/>
    </location>
</feature>
<dbReference type="RefSeq" id="XP_013777706.1">
    <property type="nucleotide sequence ID" value="XM_013922252.2"/>
</dbReference>
<evidence type="ECO:0000313" key="7">
    <source>
        <dbReference type="Proteomes" id="UP000694941"/>
    </source>
</evidence>
<dbReference type="SMART" id="SM01308">
    <property type="entry name" value="RICTOR_N"/>
    <property type="match status" value="1"/>
</dbReference>
<dbReference type="PANTHER" id="PTHR13298">
    <property type="entry name" value="CYTOSOLIC REGULATOR PIANISSIMO"/>
    <property type="match status" value="1"/>
</dbReference>
<dbReference type="InterPro" id="IPR028268">
    <property type="entry name" value="Pianissimo_fam"/>
</dbReference>
<feature type="region of interest" description="Disordered" evidence="2">
    <location>
        <begin position="1179"/>
        <end position="1252"/>
    </location>
</feature>
<dbReference type="Pfam" id="PF14666">
    <property type="entry name" value="RICTOR_M"/>
    <property type="match status" value="1"/>
</dbReference>
<dbReference type="SMART" id="SM01303">
    <property type="entry name" value="RasGEF_N_2"/>
    <property type="match status" value="1"/>
</dbReference>
<feature type="compositionally biased region" description="Low complexity" evidence="2">
    <location>
        <begin position="1229"/>
        <end position="1252"/>
    </location>
</feature>
<evidence type="ECO:0000256" key="3">
    <source>
        <dbReference type="SAM" id="Phobius"/>
    </source>
</evidence>
<dbReference type="Pfam" id="PF14663">
    <property type="entry name" value="RasGEF_N_2"/>
    <property type="match status" value="1"/>
</dbReference>
<keyword evidence="7" id="KW-1185">Reference proteome</keyword>
<name>A0ABM1B9S4_LIMPO</name>
<evidence type="ECO:0000256" key="2">
    <source>
        <dbReference type="SAM" id="MobiDB-lite"/>
    </source>
</evidence>
<comment type="similarity">
    <text evidence="1">Belongs to the RICTOR family.</text>
</comment>
<feature type="region of interest" description="Disordered" evidence="2">
    <location>
        <begin position="1126"/>
        <end position="1149"/>
    </location>
</feature>
<dbReference type="InterPro" id="IPR028267">
    <property type="entry name" value="Pianissimo_N"/>
</dbReference>
<dbReference type="SMART" id="SM01310">
    <property type="entry name" value="RICTOR_V"/>
    <property type="match status" value="1"/>
</dbReference>
<dbReference type="Pfam" id="PF14668">
    <property type="entry name" value="RICTOR_V"/>
    <property type="match status" value="1"/>
</dbReference>
<organism evidence="7 8">
    <name type="scientific">Limulus polyphemus</name>
    <name type="common">Atlantic horseshoe crab</name>
    <dbReference type="NCBI Taxonomy" id="6850"/>
    <lineage>
        <taxon>Eukaryota</taxon>
        <taxon>Metazoa</taxon>
        <taxon>Ecdysozoa</taxon>
        <taxon>Arthropoda</taxon>
        <taxon>Chelicerata</taxon>
        <taxon>Merostomata</taxon>
        <taxon>Xiphosura</taxon>
        <taxon>Limulidae</taxon>
        <taxon>Limulus</taxon>
    </lineage>
</organism>
<dbReference type="InterPro" id="IPR029451">
    <property type="entry name" value="RICTOR_M"/>
</dbReference>
<feature type="transmembrane region" description="Helical" evidence="3">
    <location>
        <begin position="392"/>
        <end position="414"/>
    </location>
</feature>
<evidence type="ECO:0000313" key="8">
    <source>
        <dbReference type="RefSeq" id="XP_013777706.1"/>
    </source>
</evidence>
<keyword evidence="3" id="KW-0472">Membrane</keyword>
<evidence type="ECO:0000259" key="6">
    <source>
        <dbReference type="SMART" id="SM01310"/>
    </source>
</evidence>
<sequence>MASFMYRSRNIRGIRSLRKRYDSDEENVQLDYERDPRENVREILTHIVKREGVSKGCKLGYLNSFVKLFTHVGPEADIGFSLEEIFCCLRVTLLHEAVEVRAATLRTIRYLIRRKESVQAFCSVQLPFLVTRCLDIVLDNRLERVHALRLIRRILAVDHENFPASLTRCLVAIVNNGTHEKDHLVKASLGTLSELALMNPDSCVETGVLRVIVHSILDCQSPQIGESLVGVILFLINNSKTRQFIKTDIDLERILGPFTDPHFRYSADTADHAINEDKETRFTMARLALIAVLRSWPGMVYLCKPNSSGLKSLIDVLYLPYSDIRRNIMDLLFDLFCLPSPELTDDFSVAILSADPSVMQHSWQLYEGFVAAEGRDILPHVAKHRTNFVENYLALLLFAFVQIGVLEALVAVIVCNDPHLSVRATVLLGELLYMASSLLPPECSHHCHCLPSLMSHAASFETSPQKRNQASTAITYLNRMHMLKKRGVVPCSLFLDQLLQFCSPIKKQVGFSSSSRHTAHFRQYLKKTSEDISNQAIKDTQVTVREYTSWDWDLIGSILKVPWPGDVLYKLDDSSQKNFIKKLLHFFKPTSKQFSLIEADKEHGRQICVVGCQLIDFLLEADETKSYELLDEFLTDLNLCLSQITLDSAPLQAILSPTRVLSTLSHAYFLFIGRMSNSSKGRKLLERSGVFQHLLNLVSLTNHDTYVKLVISSLDYTKEGFTRTILTKVLTATSEVSRLYATNYLRVLLRAQLPEFSKWAVELLVTQLYDKSRAVSLAAAEILDEACDNQKILEALISLRPSLLHVGDKGLLLLLRFLSIPKGYRFLRDANFINHELERWRKSYNLKYVKIVEDTLNEGFTHHRRGEDGTYGRSSTSIRVSVHSSFVPPHMYGQLAQHQDGLDFLVQSDCLHPLFHVIHNAQLDSNHSILQLKAALWAVGHLGTSHLGANYVIEADVLPWIVRLAAEAPVFSVRGTCFYVLGLLCTTPVGSDVLSRFGWEAVRHNHEEKWPIVKEKLHIEDIMSEESRPFSCSVSSEGSQFSELFWFGRQNFVSSSPTFLLSTPEKEDIPFVDDLGDHSCVLFRSNTNTSYPANEQRTLTLTSDFFEDGDVPNSWSHVISKTSFSPQHKRSISDGRPRSSSDGKPFLKRTDVVERIDGGDQMTLTTLSIPQSSQERINSINEGQDGSTGDDTLIKGRSVSSSEVQKSPGLRRIFGPKDERSDSNESSQTSVSKSRSDSCTDSTTSGVSSCDSTTFRAPHLEHAQTLSPIPSSTSLNTMASRTYALSESSHCRLSFYQQSVPHRHCSQVFSSTSPEPSSPVSFTYTSVRDAMGYVALRAIQRPRVQSLSLEDDNTCNILNEYRSSKTRSLDPCFATDIFIGYEDENQFEKSARRASLSSQVTIKSSESKSSEVPVEEKYIGLCLPVDINLIFSHGIEQKMRNKKISVISSASTISKSEMSWKHYLETLPSSEDTKKAEGLELHTKETCLACYRVHKGEAIQITGATNSESEEGSSKVESHYLCSPCQSGAESPIPQIRRIVKSRANSFDSATATTPGSLASSGSTDGLSNYHLKGPTSLSEKRKEVLRFVNHLSSSIAVKGAEQGLLNLKQKYPNTFQDVCLYSEICLQMARYNFRLTARRFLQELFFDMKFEQVFEEAELVLASFSLPVLPTSSESKA</sequence>
<dbReference type="PANTHER" id="PTHR13298:SF11">
    <property type="entry name" value="RAPAMYCIN-INSENSITIVE COMPANION OF MTOR"/>
    <property type="match status" value="1"/>
</dbReference>
<dbReference type="InterPro" id="IPR016024">
    <property type="entry name" value="ARM-type_fold"/>
</dbReference>
<dbReference type="Pfam" id="PF14664">
    <property type="entry name" value="RICTOR_N"/>
    <property type="match status" value="1"/>
</dbReference>
<gene>
    <name evidence="8" type="primary">LOC106462336</name>
</gene>
<dbReference type="SMART" id="SM01307">
    <property type="entry name" value="RICTOR_M"/>
    <property type="match status" value="1"/>
</dbReference>
<keyword evidence="3" id="KW-1133">Transmembrane helix</keyword>
<feature type="domain" description="Rapamycin-insensitive companion of mTOR" evidence="6">
    <location>
        <begin position="929"/>
        <end position="1001"/>
    </location>
</feature>
<dbReference type="GeneID" id="106462336"/>
<proteinExistence type="inferred from homology"/>